<dbReference type="EMBL" id="KZ805301">
    <property type="protein sequence ID" value="PVI08151.1"/>
    <property type="molecule type" value="Genomic_DNA"/>
</dbReference>
<proteinExistence type="predicted"/>
<keyword evidence="4" id="KW-0560">Oxidoreductase</keyword>
<sequence length="313" mass="34808">MAKLSQNKDEPAPRARATKRSPMSSTEYVGLAVFFLLPFVLQALWSGTIQQWLSPNLQSHLSPGSKTSTDTVDPSSPALLKACESHTYSTEIVSLDPLVIYINNFTTLLEAEALVKLGTPNFTDSYIARANGQNQKVTGRTSQSAPLDDDHPLVACIISRARRFMGSSLLPSEPFSLPQLVRYYSSQRYDLHTDFWPSHQLMKDGSGRRYNRPASFFVFLRANCTGGGTWFPEVKVLDQDRGEEIESVFKGKVSRATERGKEKGIVFEPVVGSAVYWVNIDGRGVGDRRLIHAGLAVGEGEKIGMNIWPRKFY</sequence>
<evidence type="ECO:0000259" key="8">
    <source>
        <dbReference type="SMART" id="SM00702"/>
    </source>
</evidence>
<evidence type="ECO:0000256" key="1">
    <source>
        <dbReference type="ARBA" id="ARBA00001961"/>
    </source>
</evidence>
<reference evidence="9 10" key="1">
    <citation type="journal article" date="2018" name="Sci. Rep.">
        <title>Comparative genomics provides insights into the lifestyle and reveals functional heterogeneity of dark septate endophytic fungi.</title>
        <authorList>
            <person name="Knapp D.G."/>
            <person name="Nemeth J.B."/>
            <person name="Barry K."/>
            <person name="Hainaut M."/>
            <person name="Henrissat B."/>
            <person name="Johnson J."/>
            <person name="Kuo A."/>
            <person name="Lim J.H.P."/>
            <person name="Lipzen A."/>
            <person name="Nolan M."/>
            <person name="Ohm R.A."/>
            <person name="Tamas L."/>
            <person name="Grigoriev I.V."/>
            <person name="Spatafora J.W."/>
            <person name="Nagy L.G."/>
            <person name="Kovacs G.M."/>
        </authorList>
    </citation>
    <scope>NUCLEOTIDE SEQUENCE [LARGE SCALE GENOMIC DNA]</scope>
    <source>
        <strain evidence="9 10">DSE2036</strain>
    </source>
</reference>
<feature type="region of interest" description="Disordered" evidence="6">
    <location>
        <begin position="1"/>
        <end position="20"/>
    </location>
</feature>
<dbReference type="Gene3D" id="2.60.120.620">
    <property type="entry name" value="q2cbj1_9rhob like domain"/>
    <property type="match status" value="1"/>
</dbReference>
<evidence type="ECO:0000256" key="6">
    <source>
        <dbReference type="SAM" id="MobiDB-lite"/>
    </source>
</evidence>
<accession>A0A2V1EC89</accession>
<evidence type="ECO:0000256" key="2">
    <source>
        <dbReference type="ARBA" id="ARBA00022723"/>
    </source>
</evidence>
<dbReference type="InterPro" id="IPR006620">
    <property type="entry name" value="Pro_4_hyd_alph"/>
</dbReference>
<name>A0A2V1EC89_9PLEO</name>
<dbReference type="STRING" id="97972.A0A2V1EC89"/>
<dbReference type="GO" id="GO:0005783">
    <property type="term" value="C:endoplasmic reticulum"/>
    <property type="evidence" value="ECO:0007669"/>
    <property type="project" value="TreeGrafter"/>
</dbReference>
<dbReference type="SMART" id="SM00702">
    <property type="entry name" value="P4Hc"/>
    <property type="match status" value="1"/>
</dbReference>
<dbReference type="PANTHER" id="PTHR10869:SF242">
    <property type="entry name" value="PROLYL 4-HYDROXYLASE ALPHA SUBUNIT DOMAIN-CONTAINING PROTEIN"/>
    <property type="match status" value="1"/>
</dbReference>
<keyword evidence="5" id="KW-0408">Iron</keyword>
<evidence type="ECO:0000313" key="9">
    <source>
        <dbReference type="EMBL" id="PVI08151.1"/>
    </source>
</evidence>
<organism evidence="9 10">
    <name type="scientific">Periconia macrospinosa</name>
    <dbReference type="NCBI Taxonomy" id="97972"/>
    <lineage>
        <taxon>Eukaryota</taxon>
        <taxon>Fungi</taxon>
        <taxon>Dikarya</taxon>
        <taxon>Ascomycota</taxon>
        <taxon>Pezizomycotina</taxon>
        <taxon>Dothideomycetes</taxon>
        <taxon>Pleosporomycetidae</taxon>
        <taxon>Pleosporales</taxon>
        <taxon>Massarineae</taxon>
        <taxon>Periconiaceae</taxon>
        <taxon>Periconia</taxon>
    </lineage>
</organism>
<gene>
    <name evidence="9" type="ORF">DM02DRAFT_690646</name>
</gene>
<keyword evidence="7" id="KW-0472">Membrane</keyword>
<dbReference type="OrthoDB" id="420380at2759"/>
<dbReference type="PANTHER" id="PTHR10869">
    <property type="entry name" value="PROLYL 4-HYDROXYLASE ALPHA SUBUNIT"/>
    <property type="match status" value="1"/>
</dbReference>
<feature type="compositionally biased region" description="Basic and acidic residues" evidence="6">
    <location>
        <begin position="1"/>
        <end position="13"/>
    </location>
</feature>
<feature type="domain" description="Prolyl 4-hydroxylase alpha subunit" evidence="8">
    <location>
        <begin position="97"/>
        <end position="310"/>
    </location>
</feature>
<dbReference type="Pfam" id="PF13640">
    <property type="entry name" value="2OG-FeII_Oxy_3"/>
    <property type="match status" value="1"/>
</dbReference>
<protein>
    <recommendedName>
        <fullName evidence="8">Prolyl 4-hydroxylase alpha subunit domain-containing protein</fullName>
    </recommendedName>
</protein>
<dbReference type="GO" id="GO:0005506">
    <property type="term" value="F:iron ion binding"/>
    <property type="evidence" value="ECO:0007669"/>
    <property type="project" value="InterPro"/>
</dbReference>
<evidence type="ECO:0000256" key="4">
    <source>
        <dbReference type="ARBA" id="ARBA00023002"/>
    </source>
</evidence>
<keyword evidence="2" id="KW-0479">Metal-binding</keyword>
<dbReference type="InterPro" id="IPR044862">
    <property type="entry name" value="Pro_4_hyd_alph_FE2OG_OXY"/>
</dbReference>
<keyword evidence="10" id="KW-1185">Reference proteome</keyword>
<feature type="transmembrane region" description="Helical" evidence="7">
    <location>
        <begin position="28"/>
        <end position="45"/>
    </location>
</feature>
<dbReference type="GO" id="GO:0004656">
    <property type="term" value="F:procollagen-proline 4-dioxygenase activity"/>
    <property type="evidence" value="ECO:0007669"/>
    <property type="project" value="TreeGrafter"/>
</dbReference>
<dbReference type="InterPro" id="IPR045054">
    <property type="entry name" value="P4HA-like"/>
</dbReference>
<evidence type="ECO:0000313" key="10">
    <source>
        <dbReference type="Proteomes" id="UP000244855"/>
    </source>
</evidence>
<evidence type="ECO:0000256" key="3">
    <source>
        <dbReference type="ARBA" id="ARBA00022964"/>
    </source>
</evidence>
<evidence type="ECO:0000256" key="7">
    <source>
        <dbReference type="SAM" id="Phobius"/>
    </source>
</evidence>
<dbReference type="Proteomes" id="UP000244855">
    <property type="component" value="Unassembled WGS sequence"/>
</dbReference>
<dbReference type="GO" id="GO:0031418">
    <property type="term" value="F:L-ascorbic acid binding"/>
    <property type="evidence" value="ECO:0007669"/>
    <property type="project" value="InterPro"/>
</dbReference>
<dbReference type="AlphaFoldDB" id="A0A2V1EC89"/>
<keyword evidence="3" id="KW-0223">Dioxygenase</keyword>
<comment type="cofactor">
    <cofactor evidence="1">
        <name>L-ascorbate</name>
        <dbReference type="ChEBI" id="CHEBI:38290"/>
    </cofactor>
</comment>
<keyword evidence="7" id="KW-1133">Transmembrane helix</keyword>
<keyword evidence="7" id="KW-0812">Transmembrane</keyword>
<evidence type="ECO:0000256" key="5">
    <source>
        <dbReference type="ARBA" id="ARBA00023004"/>
    </source>
</evidence>